<accession>A0A4Y7JDR8</accession>
<evidence type="ECO:0000313" key="1">
    <source>
        <dbReference type="EMBL" id="RZC57785.1"/>
    </source>
</evidence>
<organism evidence="1 2">
    <name type="scientific">Papaver somniferum</name>
    <name type="common">Opium poppy</name>
    <dbReference type="NCBI Taxonomy" id="3469"/>
    <lineage>
        <taxon>Eukaryota</taxon>
        <taxon>Viridiplantae</taxon>
        <taxon>Streptophyta</taxon>
        <taxon>Embryophyta</taxon>
        <taxon>Tracheophyta</taxon>
        <taxon>Spermatophyta</taxon>
        <taxon>Magnoliopsida</taxon>
        <taxon>Ranunculales</taxon>
        <taxon>Papaveraceae</taxon>
        <taxon>Papaveroideae</taxon>
        <taxon>Papaver</taxon>
    </lineage>
</organism>
<name>A0A4Y7JDR8_PAPSO</name>
<proteinExistence type="predicted"/>
<keyword evidence="2" id="KW-1185">Reference proteome</keyword>
<dbReference type="EMBL" id="CM010718">
    <property type="protein sequence ID" value="RZC57785.1"/>
    <property type="molecule type" value="Genomic_DNA"/>
</dbReference>
<feature type="non-terminal residue" evidence="1">
    <location>
        <position position="1"/>
    </location>
</feature>
<evidence type="ECO:0000313" key="2">
    <source>
        <dbReference type="Proteomes" id="UP000316621"/>
    </source>
</evidence>
<reference evidence="1 2" key="1">
    <citation type="journal article" date="2018" name="Science">
        <title>The opium poppy genome and morphinan production.</title>
        <authorList>
            <person name="Guo L."/>
            <person name="Winzer T."/>
            <person name="Yang X."/>
            <person name="Li Y."/>
            <person name="Ning Z."/>
            <person name="He Z."/>
            <person name="Teodor R."/>
            <person name="Lu Y."/>
            <person name="Bowser T.A."/>
            <person name="Graham I.A."/>
            <person name="Ye K."/>
        </authorList>
    </citation>
    <scope>NUCLEOTIDE SEQUENCE [LARGE SCALE GENOMIC DNA]</scope>
    <source>
        <strain evidence="2">cv. HN1</strain>
        <tissue evidence="1">Leaves</tissue>
    </source>
</reference>
<sequence length="72" mass="8107">VEIGANKPFTHRFNKAKGKLHVTQASFASPEYHFDRIKPHARCACPLETTITHSKLTHKESQDEVLSDMGAF</sequence>
<protein>
    <submittedName>
        <fullName evidence="1">Uncharacterized protein</fullName>
    </submittedName>
</protein>
<dbReference type="Proteomes" id="UP000316621">
    <property type="component" value="Chromosome 4"/>
</dbReference>
<dbReference type="Gramene" id="RZC57785">
    <property type="protein sequence ID" value="RZC57785"/>
    <property type="gene ID" value="C5167_005084"/>
</dbReference>
<gene>
    <name evidence="1" type="ORF">C5167_005084</name>
</gene>
<dbReference type="AlphaFoldDB" id="A0A4Y7JDR8"/>